<dbReference type="GO" id="GO:0016301">
    <property type="term" value="F:kinase activity"/>
    <property type="evidence" value="ECO:0007669"/>
    <property type="project" value="UniProtKB-KW"/>
</dbReference>
<reference evidence="1" key="1">
    <citation type="submission" date="2020-10" db="EMBL/GenBank/DDBJ databases">
        <authorList>
            <person name="Gilroy R."/>
        </authorList>
    </citation>
    <scope>NUCLEOTIDE SEQUENCE</scope>
    <source>
        <strain evidence="1">13361</strain>
    </source>
</reference>
<dbReference type="AlphaFoldDB" id="A0A9D0Z3H3"/>
<name>A0A9D0Z3H3_9FIRM</name>
<accession>A0A9D0Z3H3</accession>
<dbReference type="InterPro" id="IPR027417">
    <property type="entry name" value="P-loop_NTPase"/>
</dbReference>
<dbReference type="EMBL" id="DVFK01000093">
    <property type="protein sequence ID" value="HIQ68230.1"/>
    <property type="molecule type" value="Genomic_DNA"/>
</dbReference>
<sequence length="194" mass="22053">MVITISRQFATGGHTIAQRVAEKLGVAFYDKELVNRVAKESGFDTDFVTRQSEHMGSNSLLFDLVTRNRASYEDPTDKLFRIQKEIILDLGAKEDCVIVGRCAGFLLREAGIDCLRVFIGADMDYRKAYMMRHYEDTGVPVEKRLKERDSRRQGYVQHYTGAVWGERENYNLCLDSGKLGEDACVDIIVRAAQK</sequence>
<dbReference type="SUPFAM" id="SSF52540">
    <property type="entry name" value="P-loop containing nucleoside triphosphate hydrolases"/>
    <property type="match status" value="1"/>
</dbReference>
<proteinExistence type="predicted"/>
<keyword evidence="1" id="KW-0418">Kinase</keyword>
<evidence type="ECO:0000313" key="1">
    <source>
        <dbReference type="EMBL" id="HIQ68230.1"/>
    </source>
</evidence>
<evidence type="ECO:0000313" key="2">
    <source>
        <dbReference type="Proteomes" id="UP000886796"/>
    </source>
</evidence>
<dbReference type="Proteomes" id="UP000886796">
    <property type="component" value="Unassembled WGS sequence"/>
</dbReference>
<gene>
    <name evidence="1" type="ORF">IAB74_06960</name>
</gene>
<reference evidence="1" key="2">
    <citation type="journal article" date="2021" name="PeerJ">
        <title>Extensive microbial diversity within the chicken gut microbiome revealed by metagenomics and culture.</title>
        <authorList>
            <person name="Gilroy R."/>
            <person name="Ravi A."/>
            <person name="Getino M."/>
            <person name="Pursley I."/>
            <person name="Horton D.L."/>
            <person name="Alikhan N.F."/>
            <person name="Baker D."/>
            <person name="Gharbi K."/>
            <person name="Hall N."/>
            <person name="Watson M."/>
            <person name="Adriaenssens E.M."/>
            <person name="Foster-Nyarko E."/>
            <person name="Jarju S."/>
            <person name="Secka A."/>
            <person name="Antonio M."/>
            <person name="Oren A."/>
            <person name="Chaudhuri R.R."/>
            <person name="La Ragione R."/>
            <person name="Hildebrand F."/>
            <person name="Pallen M.J."/>
        </authorList>
    </citation>
    <scope>NUCLEOTIDE SEQUENCE</scope>
    <source>
        <strain evidence="1">13361</strain>
    </source>
</reference>
<organism evidence="1 2">
    <name type="scientific">Candidatus Faecousia excrementigallinarum</name>
    <dbReference type="NCBI Taxonomy" id="2840806"/>
    <lineage>
        <taxon>Bacteria</taxon>
        <taxon>Bacillati</taxon>
        <taxon>Bacillota</taxon>
        <taxon>Clostridia</taxon>
        <taxon>Eubacteriales</taxon>
        <taxon>Oscillospiraceae</taxon>
        <taxon>Faecousia</taxon>
    </lineage>
</organism>
<dbReference type="Gene3D" id="3.40.50.300">
    <property type="entry name" value="P-loop containing nucleotide triphosphate hydrolases"/>
    <property type="match status" value="1"/>
</dbReference>
<dbReference type="Pfam" id="PF13189">
    <property type="entry name" value="Cytidylate_kin2"/>
    <property type="match status" value="1"/>
</dbReference>
<keyword evidence="1" id="KW-0808">Transferase</keyword>
<protein>
    <submittedName>
        <fullName evidence="1">Cytidylate kinase-like family protein</fullName>
    </submittedName>
</protein>
<comment type="caution">
    <text evidence="1">The sequence shown here is derived from an EMBL/GenBank/DDBJ whole genome shotgun (WGS) entry which is preliminary data.</text>
</comment>